<dbReference type="InterPro" id="IPR013783">
    <property type="entry name" value="Ig-like_fold"/>
</dbReference>
<dbReference type="GO" id="GO:0000155">
    <property type="term" value="F:phosphorelay sensor kinase activity"/>
    <property type="evidence" value="ECO:0007669"/>
    <property type="project" value="TreeGrafter"/>
</dbReference>
<dbReference type="InterPro" id="IPR036388">
    <property type="entry name" value="WH-like_DNA-bd_sf"/>
</dbReference>
<dbReference type="GO" id="GO:0006355">
    <property type="term" value="P:regulation of DNA-templated transcription"/>
    <property type="evidence" value="ECO:0007669"/>
    <property type="project" value="InterPro"/>
</dbReference>
<sequence length="974" mass="112141">MKKLLHLFYCLIYNKVYILFILFSLQCYGQNTSLQPVKLNEYNAKNGLSQNNVNVIMFDQKGFLWIGTDDGLNRFDGHSFQHFNSYTQNQLQFNSIRSLALSPIDEKIWIGTNGSLEVFDPVSKVFHREVITKEENIEDVRKVIWDKENNQFIAINNQGVFYKHSTSKTYQPLPIDIVNINNISLFDGQLYIGNKKGLRKVSYNKDVFNVSIIKQIKNATCFLPRDNSIIIGTKDGYLYEVSRNDEIKVLYKSKHSIKTITYDTHDNIWLGTEGNGVILITSDHKTVKLLHQKVSKHTINYLYKGDNDEIWLGTFGNGFLHYNDKDPFFVMSNASTYGIGLSNNSVTSIAAKNNNELWVGTDGGGLDLINIKTGEVNNKIKDKNIISLESDGNSLWVGTYKEGLFLQKKGSLRHINLKDQNNESIDNDNIWDIHVDEDQTVWLATSNGIIHYDPKKRNAYRYIENKKDHHSLSNNDCRKIYKDVKGDLWIGTFNGLNRYDKSTDSFRRFHLNKNQETGINLNNSILSLSEDENLTLWVGTFGNGLWKFDRKKDAFIPSKINHLLPNKVIYSIEIDKSNHLWLSTNKGLTMYDIKNGHLKSLSIEDGLQGMQFNVGASSAVLDSLLAFGGTDGLTIFSPKKAQLINNNSISPTITSLILTEPHQESSNIDISQEKEITLDAHQRNFAIQYVGLDYNYQHNLEYQTRIIGFDENWTTTKEHQTMMYSNFPPGKYVFQVRCRYRNGKWGETSEITLLLKAYYWETFGFKLLVLTFLCLGVYAIYVAYIKNLKKQRVILDQLVKDRSQALLAKEMDILEVKQQKADLIKDTLEVREKELTTHALRIVHLNTLIEQLDEKLSELQKNPQDFSPSKINSIRREIKRAENVEKDWEYLNGLFAEVHRPFIDMLHKKHPSLTEGNIRLCSLIKLNMSSKDIAAIMGISQNSVKVARKRLRKRLELSSEENLEVYLLNLGREN</sequence>
<keyword evidence="2" id="KW-0472">Membrane</keyword>
<dbReference type="SMART" id="SM00421">
    <property type="entry name" value="HTH_LUXR"/>
    <property type="match status" value="1"/>
</dbReference>
<dbReference type="Gene3D" id="2.60.40.10">
    <property type="entry name" value="Immunoglobulins"/>
    <property type="match status" value="1"/>
</dbReference>
<dbReference type="Pfam" id="PF07495">
    <property type="entry name" value="Y_Y_Y"/>
    <property type="match status" value="1"/>
</dbReference>
<dbReference type="PANTHER" id="PTHR43547">
    <property type="entry name" value="TWO-COMPONENT HISTIDINE KINASE"/>
    <property type="match status" value="1"/>
</dbReference>
<dbReference type="SUPFAM" id="SSF63829">
    <property type="entry name" value="Calcium-dependent phosphotriesterase"/>
    <property type="match status" value="1"/>
</dbReference>
<dbReference type="InterPro" id="IPR011123">
    <property type="entry name" value="Y_Y_Y"/>
</dbReference>
<dbReference type="Gene3D" id="2.130.10.10">
    <property type="entry name" value="YVTN repeat-like/Quinoprotein amine dehydrogenase"/>
    <property type="match status" value="2"/>
</dbReference>
<dbReference type="GO" id="GO:0003677">
    <property type="term" value="F:DNA binding"/>
    <property type="evidence" value="ECO:0007669"/>
    <property type="project" value="InterPro"/>
</dbReference>
<dbReference type="Gene3D" id="1.10.10.10">
    <property type="entry name" value="Winged helix-like DNA-binding domain superfamily/Winged helix DNA-binding domain"/>
    <property type="match status" value="1"/>
</dbReference>
<dbReference type="Proteomes" id="UP000585050">
    <property type="component" value="Unassembled WGS sequence"/>
</dbReference>
<evidence type="ECO:0000313" key="4">
    <source>
        <dbReference type="EMBL" id="NLR92275.1"/>
    </source>
</evidence>
<reference evidence="4 5" key="1">
    <citation type="submission" date="2020-04" db="EMBL/GenBank/DDBJ databases">
        <title>Flammeovirga sp. SR4, a novel species isolated from seawater.</title>
        <authorList>
            <person name="Wang X."/>
        </authorList>
    </citation>
    <scope>NUCLEOTIDE SEQUENCE [LARGE SCALE GENOMIC DNA]</scope>
    <source>
        <strain evidence="4 5">SR4</strain>
    </source>
</reference>
<feature type="transmembrane region" description="Helical" evidence="2">
    <location>
        <begin position="763"/>
        <end position="784"/>
    </location>
</feature>
<dbReference type="AlphaFoldDB" id="A0A7X8SLE0"/>
<evidence type="ECO:0000256" key="2">
    <source>
        <dbReference type="SAM" id="Phobius"/>
    </source>
</evidence>
<dbReference type="InterPro" id="IPR011110">
    <property type="entry name" value="Reg_prop"/>
</dbReference>
<dbReference type="SUPFAM" id="SSF46894">
    <property type="entry name" value="C-terminal effector domain of the bipartite response regulators"/>
    <property type="match status" value="1"/>
</dbReference>
<dbReference type="Pfam" id="PF07494">
    <property type="entry name" value="Reg_prop"/>
    <property type="match status" value="3"/>
</dbReference>
<keyword evidence="5" id="KW-1185">Reference proteome</keyword>
<evidence type="ECO:0000256" key="1">
    <source>
        <dbReference type="ARBA" id="ARBA00022553"/>
    </source>
</evidence>
<evidence type="ECO:0000259" key="3">
    <source>
        <dbReference type="SMART" id="SM00421"/>
    </source>
</evidence>
<keyword evidence="2" id="KW-1133">Transmembrane helix</keyword>
<dbReference type="SUPFAM" id="SSF69322">
    <property type="entry name" value="Tricorn protease domain 2"/>
    <property type="match status" value="1"/>
</dbReference>
<dbReference type="PANTHER" id="PTHR43547:SF2">
    <property type="entry name" value="HYBRID SIGNAL TRANSDUCTION HISTIDINE KINASE C"/>
    <property type="match status" value="1"/>
</dbReference>
<gene>
    <name evidence="4" type="ORF">HGP29_13710</name>
</gene>
<organism evidence="4 5">
    <name type="scientific">Flammeovirga agarivorans</name>
    <dbReference type="NCBI Taxonomy" id="2726742"/>
    <lineage>
        <taxon>Bacteria</taxon>
        <taxon>Pseudomonadati</taxon>
        <taxon>Bacteroidota</taxon>
        <taxon>Cytophagia</taxon>
        <taxon>Cytophagales</taxon>
        <taxon>Flammeovirgaceae</taxon>
        <taxon>Flammeovirga</taxon>
    </lineage>
</organism>
<protein>
    <recommendedName>
        <fullName evidence="3">HTH luxR-type domain-containing protein</fullName>
    </recommendedName>
</protein>
<comment type="caution">
    <text evidence="4">The sequence shown here is derived from an EMBL/GenBank/DDBJ whole genome shotgun (WGS) entry which is preliminary data.</text>
</comment>
<evidence type="ECO:0000313" key="5">
    <source>
        <dbReference type="Proteomes" id="UP000585050"/>
    </source>
</evidence>
<feature type="transmembrane region" description="Helical" evidence="2">
    <location>
        <begin position="7"/>
        <end position="25"/>
    </location>
</feature>
<dbReference type="InterPro" id="IPR016032">
    <property type="entry name" value="Sig_transdc_resp-reg_C-effctor"/>
</dbReference>
<keyword evidence="2" id="KW-0812">Transmembrane</keyword>
<keyword evidence="1" id="KW-0597">Phosphoprotein</keyword>
<dbReference type="EMBL" id="JABAIL010000004">
    <property type="protein sequence ID" value="NLR92275.1"/>
    <property type="molecule type" value="Genomic_DNA"/>
</dbReference>
<name>A0A7X8SLE0_9BACT</name>
<dbReference type="RefSeq" id="WP_168882992.1">
    <property type="nucleotide sequence ID" value="NZ_JABAIL010000004.1"/>
</dbReference>
<feature type="domain" description="HTH luxR-type" evidence="3">
    <location>
        <begin position="910"/>
        <end position="967"/>
    </location>
</feature>
<accession>A0A7X8SLE0</accession>
<dbReference type="InterPro" id="IPR000792">
    <property type="entry name" value="Tscrpt_reg_LuxR_C"/>
</dbReference>
<proteinExistence type="predicted"/>
<dbReference type="InterPro" id="IPR015943">
    <property type="entry name" value="WD40/YVTN_repeat-like_dom_sf"/>
</dbReference>